<dbReference type="AlphaFoldDB" id="A0A2G5KAS2"/>
<reference evidence="2 3" key="1">
    <citation type="submission" date="2016-08" db="EMBL/GenBank/DDBJ databases">
        <title>Draft genome of Amylibacter sp. strain 4G11.</title>
        <authorList>
            <person name="Wong S.-K."/>
            <person name="Hamasaki K."/>
            <person name="Yoshizawa S."/>
        </authorList>
    </citation>
    <scope>NUCLEOTIDE SEQUENCE [LARGE SCALE GENOMIC DNA]</scope>
    <source>
        <strain evidence="2 3">4G11</strain>
    </source>
</reference>
<feature type="domain" description="NAD-dependent epimerase/dehydratase" evidence="1">
    <location>
        <begin position="23"/>
        <end position="216"/>
    </location>
</feature>
<proteinExistence type="predicted"/>
<dbReference type="InterPro" id="IPR036291">
    <property type="entry name" value="NAD(P)-bd_dom_sf"/>
</dbReference>
<sequence length="299" mass="33386">MLGQSLRAIAVREFPQHEIIAPTRSQLMLTNRDAVAEFMQNGEFDAVIHGAARVGGIQANIAHPVAFLAENLQINDAVIMGAYKAKIERLFFLGSSCMYPKDYKQPLKEEYILQAPLEPTNEGYALSKITGARLCEYISTQSGYAYKTLIPCNLFGENDHFGSDASHLIAAIVTKISEAVNDNKDTVEIWGSGNARREFLLVDDLARFILQNIDKGHELPAYLNTGYGQDHSVFEYYQMIAELFSFKGTFTFDTSKPEGMMAKQMDSSIAAKHGWGPVTPINQALERIVQKFQMQTQDQ</sequence>
<protein>
    <recommendedName>
        <fullName evidence="1">NAD-dependent epimerase/dehydratase domain-containing protein</fullName>
    </recommendedName>
</protein>
<evidence type="ECO:0000313" key="3">
    <source>
        <dbReference type="Proteomes" id="UP000231516"/>
    </source>
</evidence>
<dbReference type="InterPro" id="IPR001509">
    <property type="entry name" value="Epimerase_deHydtase"/>
</dbReference>
<evidence type="ECO:0000313" key="2">
    <source>
        <dbReference type="EMBL" id="PIB26616.1"/>
    </source>
</evidence>
<dbReference type="Gene3D" id="3.40.50.720">
    <property type="entry name" value="NAD(P)-binding Rossmann-like Domain"/>
    <property type="match status" value="1"/>
</dbReference>
<dbReference type="EMBL" id="MDGM01000003">
    <property type="protein sequence ID" value="PIB26616.1"/>
    <property type="molecule type" value="Genomic_DNA"/>
</dbReference>
<dbReference type="PANTHER" id="PTHR43238:SF1">
    <property type="entry name" value="GDP-L-FUCOSE SYNTHASE"/>
    <property type="match status" value="1"/>
</dbReference>
<dbReference type="Gene3D" id="3.90.25.10">
    <property type="entry name" value="UDP-galactose 4-epimerase, domain 1"/>
    <property type="match status" value="1"/>
</dbReference>
<organism evidence="2 3">
    <name type="scientific">Paramylibacter kogurei</name>
    <dbReference type="NCBI Taxonomy" id="1889778"/>
    <lineage>
        <taxon>Bacteria</taxon>
        <taxon>Pseudomonadati</taxon>
        <taxon>Pseudomonadota</taxon>
        <taxon>Alphaproteobacteria</taxon>
        <taxon>Rhodobacterales</taxon>
        <taxon>Paracoccaceae</taxon>
        <taxon>Paramylibacter</taxon>
    </lineage>
</organism>
<comment type="caution">
    <text evidence="2">The sequence shown here is derived from an EMBL/GenBank/DDBJ whole genome shotgun (WGS) entry which is preliminary data.</text>
</comment>
<accession>A0A2G5KAS2</accession>
<evidence type="ECO:0000259" key="1">
    <source>
        <dbReference type="Pfam" id="PF01370"/>
    </source>
</evidence>
<dbReference type="SUPFAM" id="SSF51735">
    <property type="entry name" value="NAD(P)-binding Rossmann-fold domains"/>
    <property type="match status" value="1"/>
</dbReference>
<gene>
    <name evidence="2" type="ORF">BFP76_12040</name>
</gene>
<dbReference type="Proteomes" id="UP000231516">
    <property type="component" value="Unassembled WGS sequence"/>
</dbReference>
<dbReference type="PANTHER" id="PTHR43238">
    <property type="entry name" value="GDP-L-FUCOSE SYNTHASE"/>
    <property type="match status" value="1"/>
</dbReference>
<dbReference type="GO" id="GO:0050577">
    <property type="term" value="F:GDP-L-fucose synthase activity"/>
    <property type="evidence" value="ECO:0007669"/>
    <property type="project" value="TreeGrafter"/>
</dbReference>
<keyword evidence="3" id="KW-1185">Reference proteome</keyword>
<name>A0A2G5KAS2_9RHOB</name>
<dbReference type="Pfam" id="PF01370">
    <property type="entry name" value="Epimerase"/>
    <property type="match status" value="1"/>
</dbReference>